<dbReference type="Pfam" id="PF01292">
    <property type="entry name" value="Ni_hydr_CYTB"/>
    <property type="match status" value="1"/>
</dbReference>
<dbReference type="GO" id="GO:0016020">
    <property type="term" value="C:membrane"/>
    <property type="evidence" value="ECO:0007669"/>
    <property type="project" value="UniProtKB-SubCell"/>
</dbReference>
<accession>A0A1G8S0G1</accession>
<keyword evidence="3 5" id="KW-1133">Transmembrane helix</keyword>
<gene>
    <name evidence="7" type="ORF">SAMN04488540_10624</name>
</gene>
<reference evidence="8" key="1">
    <citation type="submission" date="2016-10" db="EMBL/GenBank/DDBJ databases">
        <authorList>
            <person name="Varghese N."/>
            <person name="Submissions S."/>
        </authorList>
    </citation>
    <scope>NUCLEOTIDE SEQUENCE [LARGE SCALE GENOMIC DNA]</scope>
    <source>
        <strain evidence="8">DSM 23317</strain>
    </source>
</reference>
<keyword evidence="8" id="KW-1185">Reference proteome</keyword>
<dbReference type="InterPro" id="IPR011577">
    <property type="entry name" value="Cyt_b561_bac/Ni-Hgenase"/>
</dbReference>
<evidence type="ECO:0000313" key="7">
    <source>
        <dbReference type="EMBL" id="SDJ22140.1"/>
    </source>
</evidence>
<evidence type="ECO:0000313" key="8">
    <source>
        <dbReference type="Proteomes" id="UP000199527"/>
    </source>
</evidence>
<feature type="transmembrane region" description="Helical" evidence="5">
    <location>
        <begin position="41"/>
        <end position="59"/>
    </location>
</feature>
<dbReference type="GO" id="GO:0009055">
    <property type="term" value="F:electron transfer activity"/>
    <property type="evidence" value="ECO:0007669"/>
    <property type="project" value="InterPro"/>
</dbReference>
<evidence type="ECO:0000256" key="5">
    <source>
        <dbReference type="SAM" id="Phobius"/>
    </source>
</evidence>
<evidence type="ECO:0000256" key="3">
    <source>
        <dbReference type="ARBA" id="ARBA00022989"/>
    </source>
</evidence>
<comment type="subcellular location">
    <subcellularLocation>
        <location evidence="1">Membrane</location>
        <topology evidence="1">Multi-pass membrane protein</topology>
    </subcellularLocation>
</comment>
<feature type="transmembrane region" description="Helical" evidence="5">
    <location>
        <begin position="145"/>
        <end position="162"/>
    </location>
</feature>
<evidence type="ECO:0000256" key="2">
    <source>
        <dbReference type="ARBA" id="ARBA00022692"/>
    </source>
</evidence>
<evidence type="ECO:0000256" key="1">
    <source>
        <dbReference type="ARBA" id="ARBA00004141"/>
    </source>
</evidence>
<feature type="domain" description="Cytochrome b561 bacterial/Ni-hydrogenase" evidence="6">
    <location>
        <begin position="7"/>
        <end position="161"/>
    </location>
</feature>
<evidence type="ECO:0000256" key="4">
    <source>
        <dbReference type="ARBA" id="ARBA00023136"/>
    </source>
</evidence>
<protein>
    <submittedName>
        <fullName evidence="7">Cytochrome b561</fullName>
    </submittedName>
</protein>
<dbReference type="Proteomes" id="UP000199527">
    <property type="component" value="Unassembled WGS sequence"/>
</dbReference>
<dbReference type="EMBL" id="FNEM01000006">
    <property type="protein sequence ID" value="SDJ22140.1"/>
    <property type="molecule type" value="Genomic_DNA"/>
</dbReference>
<name>A0A1G8S0G1_9GAMM</name>
<keyword evidence="2 5" id="KW-0812">Transmembrane</keyword>
<keyword evidence="4 5" id="KW-0472">Membrane</keyword>
<feature type="transmembrane region" description="Helical" evidence="5">
    <location>
        <begin position="101"/>
        <end position="125"/>
    </location>
</feature>
<dbReference type="AlphaFoldDB" id="A0A1G8S0G1"/>
<evidence type="ECO:0000259" key="6">
    <source>
        <dbReference type="Pfam" id="PF01292"/>
    </source>
</evidence>
<proteinExistence type="predicted"/>
<sequence length="166" mass="18654">MSQLFERLHVMLALLAIWLFITADQVHLANRIHVNAGFWDYNHIVLGSITALLSLCFLYKCCRLGQWRLYFGWCIGQISPIVNDLRQLKNKQLPAAGAPGLLTFIEGFGLILMVLVGLSGCGWLMSQGGSMAMTLRDCHIDLAGALFWYLIVHAIASFSHFLEMLR</sequence>
<organism evidence="7 8">
    <name type="scientific">Ferrimonas sediminum</name>
    <dbReference type="NCBI Taxonomy" id="718193"/>
    <lineage>
        <taxon>Bacteria</taxon>
        <taxon>Pseudomonadati</taxon>
        <taxon>Pseudomonadota</taxon>
        <taxon>Gammaproteobacteria</taxon>
        <taxon>Alteromonadales</taxon>
        <taxon>Ferrimonadaceae</taxon>
        <taxon>Ferrimonas</taxon>
    </lineage>
</organism>